<dbReference type="Gene3D" id="3.30.70.1450">
    <property type="entry name" value="Regulator of K+ conductance, C-terminal domain"/>
    <property type="match status" value="1"/>
</dbReference>
<dbReference type="PROSITE" id="PS51202">
    <property type="entry name" value="RCK_C"/>
    <property type="match status" value="1"/>
</dbReference>
<sequence length="657" mass="72032">MQSVFTQVFALLGAAVFLVWLFKRIGLPAILAYLVTGLIAGSHGIGWMTSSDEIHLIAELGIVFLLFSLGLEFSLPRLMAMRNIVFGLGTLQVVTTTLLGMLILTMLGYNLLTAFTIASLMALSSTAVVVKLLKESGSLNLRRGQLAVGVLLFQDIAVVPLLIALPLLAKTNGQDIVGALLFAFAKGAAICVFLLAVGKWLLPKVFSEIALARSDELFVLTTILVALCAGVLTYSFGLSMALGAFLAGMMLGESHYRHQLEAEIRPFRDILMGLFFVTVGMQLDLTYVAQVWPYVLLALLTLFFCKVVILAAAAQLMGERRRDALAAGFKLWQMGEFGFVLVALASKHNLLDPDTASFLIALGVLSMAGTPHLISKLDIILDWLIQPSNKEEAELPQNMGAKTFANHVLICGFGRVGQTVARFLKPEAIPYVAVELNPHLVQEAKAGGETVLFGHAGQQAILKSAGIERARLVIITFVDYEKSLEIIDAVRRVAPEVKILVRMRDDSQLEQLKQAGVTEVVPETLEASLMLVSHVLFMSGVPMKRILRRVSKERQNRYAFLHGFFAGDADELKIDQQERLEFLHAIALPEHAYAVNKTIAELALEQRRVEISALRRNGEEIAQPSDDTQILANDIVLLKGKPRRVERAEQFLLDGLP</sequence>
<comment type="caution">
    <text evidence="13">The sequence shown here is derived from an EMBL/GenBank/DDBJ whole genome shotgun (WGS) entry which is preliminary data.</text>
</comment>
<accession>A0ABV7CN21</accession>
<feature type="domain" description="RCK N-terminal" evidence="11">
    <location>
        <begin position="405"/>
        <end position="522"/>
    </location>
</feature>
<evidence type="ECO:0000256" key="1">
    <source>
        <dbReference type="ARBA" id="ARBA00004141"/>
    </source>
</evidence>
<feature type="transmembrane region" description="Helical" evidence="10">
    <location>
        <begin position="217"/>
        <end position="250"/>
    </location>
</feature>
<evidence type="ECO:0000256" key="9">
    <source>
        <dbReference type="ARBA" id="ARBA00023136"/>
    </source>
</evidence>
<keyword evidence="14" id="KW-1185">Reference proteome</keyword>
<feature type="transmembrane region" description="Helical" evidence="10">
    <location>
        <begin position="54"/>
        <end position="73"/>
    </location>
</feature>
<dbReference type="InterPro" id="IPR036291">
    <property type="entry name" value="NAD(P)-bd_dom_sf"/>
</dbReference>
<evidence type="ECO:0000259" key="12">
    <source>
        <dbReference type="PROSITE" id="PS51202"/>
    </source>
</evidence>
<feature type="transmembrane region" description="Helical" evidence="10">
    <location>
        <begin position="6"/>
        <end position="22"/>
    </location>
</feature>
<keyword evidence="9 10" id="KW-0472">Membrane</keyword>
<organism evidence="13 14">
    <name type="scientific">Pseudoalteromonas fenneropenaei</name>
    <dbReference type="NCBI Taxonomy" id="1737459"/>
    <lineage>
        <taxon>Bacteria</taxon>
        <taxon>Pseudomonadati</taxon>
        <taxon>Pseudomonadota</taxon>
        <taxon>Gammaproteobacteria</taxon>
        <taxon>Alteromonadales</taxon>
        <taxon>Pseudoalteromonadaceae</taxon>
        <taxon>Pseudoalteromonas</taxon>
    </lineage>
</organism>
<gene>
    <name evidence="13" type="ORF">ACFOEE_15545</name>
</gene>
<dbReference type="SUPFAM" id="SSF51735">
    <property type="entry name" value="NAD(P)-binding Rossmann-fold domains"/>
    <property type="match status" value="1"/>
</dbReference>
<evidence type="ECO:0000256" key="8">
    <source>
        <dbReference type="ARBA" id="ARBA00023065"/>
    </source>
</evidence>
<dbReference type="SUPFAM" id="SSF116726">
    <property type="entry name" value="TrkA C-terminal domain-like"/>
    <property type="match status" value="1"/>
</dbReference>
<dbReference type="InterPro" id="IPR006037">
    <property type="entry name" value="RCK_C"/>
</dbReference>
<feature type="transmembrane region" description="Helical" evidence="10">
    <location>
        <begin position="85"/>
        <end position="105"/>
    </location>
</feature>
<dbReference type="RefSeq" id="WP_377126256.1">
    <property type="nucleotide sequence ID" value="NZ_JBHRSD010000029.1"/>
</dbReference>
<feature type="transmembrane region" description="Helical" evidence="10">
    <location>
        <begin position="29"/>
        <end position="48"/>
    </location>
</feature>
<evidence type="ECO:0000256" key="6">
    <source>
        <dbReference type="ARBA" id="ARBA00022958"/>
    </source>
</evidence>
<dbReference type="PANTHER" id="PTHR46157">
    <property type="entry name" value="K(+) EFFLUX ANTIPORTER 3, CHLOROPLASTIC"/>
    <property type="match status" value="1"/>
</dbReference>
<evidence type="ECO:0000256" key="4">
    <source>
        <dbReference type="ARBA" id="ARBA00022538"/>
    </source>
</evidence>
<feature type="transmembrane region" description="Helical" evidence="10">
    <location>
        <begin position="111"/>
        <end position="133"/>
    </location>
</feature>
<evidence type="ECO:0000313" key="13">
    <source>
        <dbReference type="EMBL" id="MFC3033933.1"/>
    </source>
</evidence>
<evidence type="ECO:0000256" key="3">
    <source>
        <dbReference type="ARBA" id="ARBA00022449"/>
    </source>
</evidence>
<evidence type="ECO:0000256" key="2">
    <source>
        <dbReference type="ARBA" id="ARBA00022448"/>
    </source>
</evidence>
<feature type="domain" description="RCK C-terminal" evidence="12">
    <location>
        <begin position="570"/>
        <end position="654"/>
    </location>
</feature>
<keyword evidence="7 10" id="KW-1133">Transmembrane helix</keyword>
<dbReference type="InterPro" id="IPR006153">
    <property type="entry name" value="Cation/H_exchanger_TM"/>
</dbReference>
<dbReference type="Gene3D" id="3.40.50.720">
    <property type="entry name" value="NAD(P)-binding Rossmann-like Domain"/>
    <property type="match status" value="1"/>
</dbReference>
<dbReference type="PROSITE" id="PS51201">
    <property type="entry name" value="RCK_N"/>
    <property type="match status" value="1"/>
</dbReference>
<reference evidence="14" key="1">
    <citation type="journal article" date="2019" name="Int. J. Syst. Evol. Microbiol.">
        <title>The Global Catalogue of Microorganisms (GCM) 10K type strain sequencing project: providing services to taxonomists for standard genome sequencing and annotation.</title>
        <authorList>
            <consortium name="The Broad Institute Genomics Platform"/>
            <consortium name="The Broad Institute Genome Sequencing Center for Infectious Disease"/>
            <person name="Wu L."/>
            <person name="Ma J."/>
        </authorList>
    </citation>
    <scope>NUCLEOTIDE SEQUENCE [LARGE SCALE GENOMIC DNA]</scope>
    <source>
        <strain evidence="14">KCTC 42730</strain>
    </source>
</reference>
<keyword evidence="2" id="KW-0813">Transport</keyword>
<keyword evidence="5 10" id="KW-0812">Transmembrane</keyword>
<feature type="transmembrane region" description="Helical" evidence="10">
    <location>
        <begin position="145"/>
        <end position="164"/>
    </location>
</feature>
<dbReference type="Pfam" id="PF00999">
    <property type="entry name" value="Na_H_Exchanger"/>
    <property type="match status" value="1"/>
</dbReference>
<proteinExistence type="predicted"/>
<dbReference type="Pfam" id="PF02254">
    <property type="entry name" value="TrkA_N"/>
    <property type="match status" value="1"/>
</dbReference>
<dbReference type="PANTHER" id="PTHR46157:SF4">
    <property type="entry name" value="K(+) EFFLUX ANTIPORTER 3, CHLOROPLASTIC"/>
    <property type="match status" value="1"/>
</dbReference>
<dbReference type="InterPro" id="IPR036721">
    <property type="entry name" value="RCK_C_sf"/>
</dbReference>
<evidence type="ECO:0000259" key="11">
    <source>
        <dbReference type="PROSITE" id="PS51201"/>
    </source>
</evidence>
<protein>
    <submittedName>
        <fullName evidence="13">Cation:proton antiporter</fullName>
    </submittedName>
</protein>
<evidence type="ECO:0000313" key="14">
    <source>
        <dbReference type="Proteomes" id="UP001595453"/>
    </source>
</evidence>
<feature type="transmembrane region" description="Helical" evidence="10">
    <location>
        <begin position="270"/>
        <end position="288"/>
    </location>
</feature>
<feature type="transmembrane region" description="Helical" evidence="10">
    <location>
        <begin position="176"/>
        <end position="197"/>
    </location>
</feature>
<keyword evidence="3" id="KW-0050">Antiport</keyword>
<evidence type="ECO:0000256" key="10">
    <source>
        <dbReference type="SAM" id="Phobius"/>
    </source>
</evidence>
<dbReference type="EMBL" id="JBHRSD010000029">
    <property type="protein sequence ID" value="MFC3033933.1"/>
    <property type="molecule type" value="Genomic_DNA"/>
</dbReference>
<keyword evidence="8" id="KW-0406">Ion transport</keyword>
<dbReference type="InterPro" id="IPR003148">
    <property type="entry name" value="RCK_N"/>
</dbReference>
<dbReference type="Proteomes" id="UP001595453">
    <property type="component" value="Unassembled WGS sequence"/>
</dbReference>
<evidence type="ECO:0000256" key="7">
    <source>
        <dbReference type="ARBA" id="ARBA00022989"/>
    </source>
</evidence>
<comment type="subcellular location">
    <subcellularLocation>
        <location evidence="1">Membrane</location>
        <topology evidence="1">Multi-pass membrane protein</topology>
    </subcellularLocation>
</comment>
<dbReference type="Pfam" id="PF02080">
    <property type="entry name" value="TrkA_C"/>
    <property type="match status" value="1"/>
</dbReference>
<evidence type="ECO:0000256" key="5">
    <source>
        <dbReference type="ARBA" id="ARBA00022692"/>
    </source>
</evidence>
<dbReference type="Gene3D" id="1.20.1530.20">
    <property type="match status" value="1"/>
</dbReference>
<dbReference type="InterPro" id="IPR038770">
    <property type="entry name" value="Na+/solute_symporter_sf"/>
</dbReference>
<name>A0ABV7CN21_9GAMM</name>
<feature type="transmembrane region" description="Helical" evidence="10">
    <location>
        <begin position="295"/>
        <end position="318"/>
    </location>
</feature>
<keyword evidence="6" id="KW-0630">Potassium</keyword>
<keyword evidence="4" id="KW-0633">Potassium transport</keyword>